<dbReference type="EMBL" id="BAAALF010000004">
    <property type="protein sequence ID" value="GAA1217906.1"/>
    <property type="molecule type" value="Genomic_DNA"/>
</dbReference>
<organism evidence="2 3">
    <name type="scientific">Kitasatospora nipponensis</name>
    <dbReference type="NCBI Taxonomy" id="258049"/>
    <lineage>
        <taxon>Bacteria</taxon>
        <taxon>Bacillati</taxon>
        <taxon>Actinomycetota</taxon>
        <taxon>Actinomycetes</taxon>
        <taxon>Kitasatosporales</taxon>
        <taxon>Streptomycetaceae</taxon>
        <taxon>Kitasatospora</taxon>
    </lineage>
</organism>
<comment type="caution">
    <text evidence="2">The sequence shown here is derived from an EMBL/GenBank/DDBJ whole genome shotgun (WGS) entry which is preliminary data.</text>
</comment>
<name>A0ABP4G951_9ACTN</name>
<dbReference type="Pfam" id="PF12680">
    <property type="entry name" value="SnoaL_2"/>
    <property type="match status" value="1"/>
</dbReference>
<dbReference type="InterPro" id="IPR032710">
    <property type="entry name" value="NTF2-like_dom_sf"/>
</dbReference>
<accession>A0ABP4G951</accession>
<sequence length="141" mass="15459">MTSTAACSDVAATRTDIATALNDLLFTPGLDLAEAVDRHFAPDYRQRTDGHWDDREAFITHIAHLRTVVASGSVQVLDELAQGDRYADRHVVDVVKTDGSTVTMEVYLFAEFADDGRFRRIEETTLLLSGSEADANLGSAR</sequence>
<protein>
    <recommendedName>
        <fullName evidence="1">SnoaL-like domain-containing protein</fullName>
    </recommendedName>
</protein>
<evidence type="ECO:0000313" key="2">
    <source>
        <dbReference type="EMBL" id="GAA1217906.1"/>
    </source>
</evidence>
<evidence type="ECO:0000313" key="3">
    <source>
        <dbReference type="Proteomes" id="UP001500037"/>
    </source>
</evidence>
<feature type="domain" description="SnoaL-like" evidence="1">
    <location>
        <begin position="34"/>
        <end position="120"/>
    </location>
</feature>
<dbReference type="Gene3D" id="3.10.450.50">
    <property type="match status" value="1"/>
</dbReference>
<gene>
    <name evidence="2" type="ORF">GCM10009665_04740</name>
</gene>
<dbReference type="RefSeq" id="WP_344438426.1">
    <property type="nucleotide sequence ID" value="NZ_BAAALF010000004.1"/>
</dbReference>
<dbReference type="SUPFAM" id="SSF54427">
    <property type="entry name" value="NTF2-like"/>
    <property type="match status" value="1"/>
</dbReference>
<reference evidence="3" key="1">
    <citation type="journal article" date="2019" name="Int. J. Syst. Evol. Microbiol.">
        <title>The Global Catalogue of Microorganisms (GCM) 10K type strain sequencing project: providing services to taxonomists for standard genome sequencing and annotation.</title>
        <authorList>
            <consortium name="The Broad Institute Genomics Platform"/>
            <consortium name="The Broad Institute Genome Sequencing Center for Infectious Disease"/>
            <person name="Wu L."/>
            <person name="Ma J."/>
        </authorList>
    </citation>
    <scope>NUCLEOTIDE SEQUENCE [LARGE SCALE GENOMIC DNA]</scope>
    <source>
        <strain evidence="3">JCM 13004</strain>
    </source>
</reference>
<keyword evidence="3" id="KW-1185">Reference proteome</keyword>
<dbReference type="InterPro" id="IPR037401">
    <property type="entry name" value="SnoaL-like"/>
</dbReference>
<dbReference type="Proteomes" id="UP001500037">
    <property type="component" value="Unassembled WGS sequence"/>
</dbReference>
<proteinExistence type="predicted"/>
<evidence type="ECO:0000259" key="1">
    <source>
        <dbReference type="Pfam" id="PF12680"/>
    </source>
</evidence>